<keyword evidence="2" id="KW-1185">Reference proteome</keyword>
<name>A0A9Q3H6G6_9BASI</name>
<dbReference type="Gene3D" id="3.10.10.10">
    <property type="entry name" value="HIV Type 1 Reverse Transcriptase, subunit A, domain 1"/>
    <property type="match status" value="1"/>
</dbReference>
<dbReference type="SUPFAM" id="SSF56672">
    <property type="entry name" value="DNA/RNA polymerases"/>
    <property type="match status" value="1"/>
</dbReference>
<protein>
    <submittedName>
        <fullName evidence="1">Uncharacterized protein</fullName>
    </submittedName>
</protein>
<organism evidence="1 2">
    <name type="scientific">Austropuccinia psidii MF-1</name>
    <dbReference type="NCBI Taxonomy" id="1389203"/>
    <lineage>
        <taxon>Eukaryota</taxon>
        <taxon>Fungi</taxon>
        <taxon>Dikarya</taxon>
        <taxon>Basidiomycota</taxon>
        <taxon>Pucciniomycotina</taxon>
        <taxon>Pucciniomycetes</taxon>
        <taxon>Pucciniales</taxon>
        <taxon>Sphaerophragmiaceae</taxon>
        <taxon>Austropuccinia</taxon>
    </lineage>
</organism>
<proteinExistence type="predicted"/>
<gene>
    <name evidence="1" type="ORF">O181_030690</name>
</gene>
<evidence type="ECO:0000313" key="2">
    <source>
        <dbReference type="Proteomes" id="UP000765509"/>
    </source>
</evidence>
<evidence type="ECO:0000313" key="1">
    <source>
        <dbReference type="EMBL" id="MBW0490975.1"/>
    </source>
</evidence>
<accession>A0A9Q3H6G6</accession>
<dbReference type="AlphaFoldDB" id="A0A9Q3H6G6"/>
<dbReference type="PANTHER" id="PTHR15503">
    <property type="entry name" value="LDOC1 RELATED"/>
    <property type="match status" value="1"/>
</dbReference>
<dbReference type="EMBL" id="AVOT02010850">
    <property type="protein sequence ID" value="MBW0490975.1"/>
    <property type="molecule type" value="Genomic_DNA"/>
</dbReference>
<dbReference type="Proteomes" id="UP000765509">
    <property type="component" value="Unassembled WGS sequence"/>
</dbReference>
<dbReference type="InterPro" id="IPR043502">
    <property type="entry name" value="DNA/RNA_pol_sf"/>
</dbReference>
<sequence length="231" mass="26264">MFHYILPISAVWDERALIPHFRKGLTSRILDQLASHPSRINGYYPGAWYQVPLEANVEGTQSFPYFVHIPSFNSHQSLQSSKDEVFKEIQDVGEDNSVSSLHLFFGNVEFPPSSHHDSLEELWDEEEESEEIETIIKVIPSAYYQYLDVFSKLKAEKLPPHCTSDHHIELEGFLPPVRVIYSLSNQDSVTLRPYISENLEKGSIQPSSSSTGAPVLFVKKKDGGLHLCVDY</sequence>
<comment type="caution">
    <text evidence="1">The sequence shown here is derived from an EMBL/GenBank/DDBJ whole genome shotgun (WGS) entry which is preliminary data.</text>
</comment>
<dbReference type="OrthoDB" id="2670091at2759"/>
<dbReference type="InterPro" id="IPR032567">
    <property type="entry name" value="RTL1-rel"/>
</dbReference>
<dbReference type="PANTHER" id="PTHR15503:SF22">
    <property type="entry name" value="TRANSPOSON TY3-I GAG POLYPROTEIN"/>
    <property type="match status" value="1"/>
</dbReference>
<reference evidence="1" key="1">
    <citation type="submission" date="2021-03" db="EMBL/GenBank/DDBJ databases">
        <title>Draft genome sequence of rust myrtle Austropuccinia psidii MF-1, a brazilian biotype.</title>
        <authorList>
            <person name="Quecine M.C."/>
            <person name="Pachon D.M.R."/>
            <person name="Bonatelli M.L."/>
            <person name="Correr F.H."/>
            <person name="Franceschini L.M."/>
            <person name="Leite T.F."/>
            <person name="Margarido G.R.A."/>
            <person name="Almeida C.A."/>
            <person name="Ferrarezi J.A."/>
            <person name="Labate C.A."/>
        </authorList>
    </citation>
    <scope>NUCLEOTIDE SEQUENCE</scope>
    <source>
        <strain evidence="1">MF-1</strain>
    </source>
</reference>